<evidence type="ECO:0000256" key="1">
    <source>
        <dbReference type="SAM" id="SignalP"/>
    </source>
</evidence>
<dbReference type="Proteomes" id="UP001295684">
    <property type="component" value="Unassembled WGS sequence"/>
</dbReference>
<reference evidence="2" key="1">
    <citation type="submission" date="2023-07" db="EMBL/GenBank/DDBJ databases">
        <authorList>
            <consortium name="AG Swart"/>
            <person name="Singh M."/>
            <person name="Singh A."/>
            <person name="Seah K."/>
            <person name="Emmerich C."/>
        </authorList>
    </citation>
    <scope>NUCLEOTIDE SEQUENCE</scope>
    <source>
        <strain evidence="2">DP1</strain>
    </source>
</reference>
<dbReference type="AlphaFoldDB" id="A0AAD1XU91"/>
<feature type="signal peptide" evidence="1">
    <location>
        <begin position="1"/>
        <end position="21"/>
    </location>
</feature>
<evidence type="ECO:0000313" key="2">
    <source>
        <dbReference type="EMBL" id="CAI2379049.1"/>
    </source>
</evidence>
<dbReference type="EMBL" id="CAMPGE010020858">
    <property type="protein sequence ID" value="CAI2379049.1"/>
    <property type="molecule type" value="Genomic_DNA"/>
</dbReference>
<accession>A0AAD1XU91</accession>
<organism evidence="2 3">
    <name type="scientific">Euplotes crassus</name>
    <dbReference type="NCBI Taxonomy" id="5936"/>
    <lineage>
        <taxon>Eukaryota</taxon>
        <taxon>Sar</taxon>
        <taxon>Alveolata</taxon>
        <taxon>Ciliophora</taxon>
        <taxon>Intramacronucleata</taxon>
        <taxon>Spirotrichea</taxon>
        <taxon>Hypotrichia</taxon>
        <taxon>Euplotida</taxon>
        <taxon>Euplotidae</taxon>
        <taxon>Moneuplotes</taxon>
    </lineage>
</organism>
<keyword evidence="3" id="KW-1185">Reference proteome</keyword>
<feature type="chain" id="PRO_5042123189" evidence="1">
    <location>
        <begin position="22"/>
        <end position="244"/>
    </location>
</feature>
<proteinExistence type="predicted"/>
<evidence type="ECO:0000313" key="3">
    <source>
        <dbReference type="Proteomes" id="UP001295684"/>
    </source>
</evidence>
<name>A0AAD1XU91_EUPCR</name>
<protein>
    <submittedName>
        <fullName evidence="2">Uncharacterized protein</fullName>
    </submittedName>
</protein>
<comment type="caution">
    <text evidence="2">The sequence shown here is derived from an EMBL/GenBank/DDBJ whole genome shotgun (WGS) entry which is preliminary data.</text>
</comment>
<keyword evidence="1" id="KW-0732">Signal</keyword>
<gene>
    <name evidence="2" type="ORF">ECRASSUSDP1_LOCUS20456</name>
</gene>
<sequence length="244" mass="25616">MDLRKIQTLVLLFSLISAGFATKTVNLVTSGTQTLNLIYQEPQSGEELRVQVQVNLDSVLGNGNVATAICANTGTTTFSLSDGATVEAFAFMFSCAVSGGCTDSQGVGVTFFGSTTQFSSSNWNWKVNTRVDISPVNVGTEAGDGTTITSTFRLPSNYADWSNVPRQDVTAYLKCFGIFNVATASGNINADQTVTSWGAQSTTVTVTASDLDGSSSGTSGALGQFSLIKVGILMMTFAVSSFLY</sequence>